<keyword evidence="2" id="KW-0812">Transmembrane</keyword>
<comment type="caution">
    <text evidence="3">The sequence shown here is derived from an EMBL/GenBank/DDBJ whole genome shotgun (WGS) entry which is preliminary data.</text>
</comment>
<dbReference type="AlphaFoldDB" id="A0A1F6Y732"/>
<evidence type="ECO:0000313" key="3">
    <source>
        <dbReference type="EMBL" id="OGJ02178.1"/>
    </source>
</evidence>
<reference evidence="3 4" key="1">
    <citation type="journal article" date="2016" name="Nat. Commun.">
        <title>Thousands of microbial genomes shed light on interconnected biogeochemical processes in an aquifer system.</title>
        <authorList>
            <person name="Anantharaman K."/>
            <person name="Brown C.T."/>
            <person name="Hug L.A."/>
            <person name="Sharon I."/>
            <person name="Castelle C.J."/>
            <person name="Probst A.J."/>
            <person name="Thomas B.C."/>
            <person name="Singh A."/>
            <person name="Wilkins M.J."/>
            <person name="Karaoz U."/>
            <person name="Brodie E.L."/>
            <person name="Williams K.H."/>
            <person name="Hubbard S.S."/>
            <person name="Banfield J.F."/>
        </authorList>
    </citation>
    <scope>NUCLEOTIDE SEQUENCE [LARGE SCALE GENOMIC DNA]</scope>
</reference>
<organism evidence="3 4">
    <name type="scientific">Candidatus Nomurabacteria bacterium RIFCSPLOWO2_12_FULL_44_11</name>
    <dbReference type="NCBI Taxonomy" id="1801796"/>
    <lineage>
        <taxon>Bacteria</taxon>
        <taxon>Candidatus Nomuraibacteriota</taxon>
    </lineage>
</organism>
<feature type="transmembrane region" description="Helical" evidence="2">
    <location>
        <begin position="7"/>
        <end position="25"/>
    </location>
</feature>
<evidence type="ECO:0000313" key="4">
    <source>
        <dbReference type="Proteomes" id="UP000178645"/>
    </source>
</evidence>
<proteinExistence type="predicted"/>
<feature type="region of interest" description="Disordered" evidence="1">
    <location>
        <begin position="101"/>
        <end position="128"/>
    </location>
</feature>
<dbReference type="Proteomes" id="UP000178645">
    <property type="component" value="Unassembled WGS sequence"/>
</dbReference>
<dbReference type="EMBL" id="MFVU01000011">
    <property type="protein sequence ID" value="OGJ02178.1"/>
    <property type="molecule type" value="Genomic_DNA"/>
</dbReference>
<evidence type="ECO:0000256" key="1">
    <source>
        <dbReference type="SAM" id="MobiDB-lite"/>
    </source>
</evidence>
<name>A0A1F6Y732_9BACT</name>
<keyword evidence="2" id="KW-1133">Transmembrane helix</keyword>
<keyword evidence="2" id="KW-0472">Membrane</keyword>
<gene>
    <name evidence="3" type="ORF">A3G53_02185</name>
</gene>
<accession>A0A1F6Y732</accession>
<sequence>MPKIKNIIIFATIGIALILVYIFFIKNSPEEDNLVSTTNTPVPGVTPPETSQEIAVGQEFLSLLLNIKNIKLNDGIFSDPAFATLHDSSIVLIQEGNEGRPNPFAPIGSDNSFAPVVSDTSLEGGTAN</sequence>
<protein>
    <submittedName>
        <fullName evidence="3">Uncharacterized protein</fullName>
    </submittedName>
</protein>
<evidence type="ECO:0000256" key="2">
    <source>
        <dbReference type="SAM" id="Phobius"/>
    </source>
</evidence>
<feature type="compositionally biased region" description="Polar residues" evidence="1">
    <location>
        <begin position="118"/>
        <end position="128"/>
    </location>
</feature>